<evidence type="ECO:0000313" key="2">
    <source>
        <dbReference type="Proteomes" id="UP000643165"/>
    </source>
</evidence>
<name>A0ABQ4J2R2_9ACTN</name>
<organism evidence="1 2">
    <name type="scientific">Micromonospora lutea</name>
    <dbReference type="NCBI Taxonomy" id="419825"/>
    <lineage>
        <taxon>Bacteria</taxon>
        <taxon>Bacillati</taxon>
        <taxon>Actinomycetota</taxon>
        <taxon>Actinomycetes</taxon>
        <taxon>Micromonosporales</taxon>
        <taxon>Micromonosporaceae</taxon>
        <taxon>Micromonospora</taxon>
    </lineage>
</organism>
<gene>
    <name evidence="1" type="ORF">Vlu01_51010</name>
</gene>
<dbReference type="Proteomes" id="UP000643165">
    <property type="component" value="Unassembled WGS sequence"/>
</dbReference>
<accession>A0ABQ4J2R2</accession>
<reference evidence="1 2" key="1">
    <citation type="submission" date="2021-01" db="EMBL/GenBank/DDBJ databases">
        <title>Whole genome shotgun sequence of Verrucosispora lutea NBRC 106530.</title>
        <authorList>
            <person name="Komaki H."/>
            <person name="Tamura T."/>
        </authorList>
    </citation>
    <scope>NUCLEOTIDE SEQUENCE [LARGE SCALE GENOMIC DNA]</scope>
    <source>
        <strain evidence="1 2">NBRC 106530</strain>
    </source>
</reference>
<sequence>MSLQVIDVPERQRYEVVRDGRALGLAAYQKTDQLVVFTHTEIHGDDPRNTLSES</sequence>
<comment type="caution">
    <text evidence="1">The sequence shown here is derived from an EMBL/GenBank/DDBJ whole genome shotgun (WGS) entry which is preliminary data.</text>
</comment>
<keyword evidence="2" id="KW-1185">Reference proteome</keyword>
<proteinExistence type="predicted"/>
<dbReference type="EMBL" id="BOPB01000034">
    <property type="protein sequence ID" value="GIJ24477.1"/>
    <property type="molecule type" value="Genomic_DNA"/>
</dbReference>
<evidence type="ECO:0000313" key="1">
    <source>
        <dbReference type="EMBL" id="GIJ24477.1"/>
    </source>
</evidence>
<protein>
    <submittedName>
        <fullName evidence="1">Uncharacterized protein</fullName>
    </submittedName>
</protein>
<dbReference type="RefSeq" id="WP_204004183.1">
    <property type="nucleotide sequence ID" value="NZ_BOPB01000034.1"/>
</dbReference>